<evidence type="ECO:0000256" key="1">
    <source>
        <dbReference type="ARBA" id="ARBA00006739"/>
    </source>
</evidence>
<comment type="similarity">
    <text evidence="1">Belongs to the glycosyltransferase 2 family.</text>
</comment>
<proteinExistence type="inferred from homology"/>
<dbReference type="FunFam" id="3.90.550.10:FF:000122">
    <property type="entry name" value="Dolichol-phosphate mannosyltransferase subunit 1"/>
    <property type="match status" value="1"/>
</dbReference>
<dbReference type="InterPro" id="IPR001173">
    <property type="entry name" value="Glyco_trans_2-like"/>
</dbReference>
<dbReference type="InterPro" id="IPR039528">
    <property type="entry name" value="DPM1-like"/>
</dbReference>
<dbReference type="OrthoDB" id="9810303at2"/>
<reference evidence="5 6" key="1">
    <citation type="submission" date="2018-03" db="EMBL/GenBank/DDBJ databases">
        <title>Aquarubrobacter algicola gen. nov., sp. nov., a novel actinobacterium isolated from shallow eutrophic lake during the end of cyanobacterial harmful algal blooms.</title>
        <authorList>
            <person name="Chun S.J."/>
        </authorList>
    </citation>
    <scope>NUCLEOTIDE SEQUENCE [LARGE SCALE GENOMIC DNA]</scope>
    <source>
        <strain evidence="5 6">Seoho-28</strain>
    </source>
</reference>
<evidence type="ECO:0000313" key="6">
    <source>
        <dbReference type="Proteomes" id="UP000240739"/>
    </source>
</evidence>
<evidence type="ECO:0000259" key="4">
    <source>
        <dbReference type="Pfam" id="PF00535"/>
    </source>
</evidence>
<feature type="domain" description="Glycosyltransferase 2-like" evidence="4">
    <location>
        <begin position="7"/>
        <end position="178"/>
    </location>
</feature>
<dbReference type="PANTHER" id="PTHR43398:SF1">
    <property type="entry name" value="DOLICHOL-PHOSPHATE MANNOSYLTRANSFERASE SUBUNIT 1"/>
    <property type="match status" value="1"/>
</dbReference>
<evidence type="ECO:0000256" key="3">
    <source>
        <dbReference type="ARBA" id="ARBA00022679"/>
    </source>
</evidence>
<keyword evidence="3 5" id="KW-0808">Transferase</keyword>
<dbReference type="EMBL" id="PYYB01000001">
    <property type="protein sequence ID" value="PTL60736.1"/>
    <property type="molecule type" value="Genomic_DNA"/>
</dbReference>
<comment type="caution">
    <text evidence="5">The sequence shown here is derived from an EMBL/GenBank/DDBJ whole genome shotgun (WGS) entry which is preliminary data.</text>
</comment>
<dbReference type="GO" id="GO:0016020">
    <property type="term" value="C:membrane"/>
    <property type="evidence" value="ECO:0007669"/>
    <property type="project" value="GOC"/>
</dbReference>
<evidence type="ECO:0000313" key="5">
    <source>
        <dbReference type="EMBL" id="PTL60736.1"/>
    </source>
</evidence>
<dbReference type="SUPFAM" id="SSF53448">
    <property type="entry name" value="Nucleotide-diphospho-sugar transferases"/>
    <property type="match status" value="1"/>
</dbReference>
<dbReference type="Proteomes" id="UP000240739">
    <property type="component" value="Unassembled WGS sequence"/>
</dbReference>
<dbReference type="GO" id="GO:0004582">
    <property type="term" value="F:dolichyl-phosphate beta-D-mannosyltransferase activity"/>
    <property type="evidence" value="ECO:0007669"/>
    <property type="project" value="InterPro"/>
</dbReference>
<keyword evidence="6" id="KW-1185">Reference proteome</keyword>
<organism evidence="5 6">
    <name type="scientific">Paraconexibacter algicola</name>
    <dbReference type="NCBI Taxonomy" id="2133960"/>
    <lineage>
        <taxon>Bacteria</taxon>
        <taxon>Bacillati</taxon>
        <taxon>Actinomycetota</taxon>
        <taxon>Thermoleophilia</taxon>
        <taxon>Solirubrobacterales</taxon>
        <taxon>Paraconexibacteraceae</taxon>
        <taxon>Paraconexibacter</taxon>
    </lineage>
</organism>
<evidence type="ECO:0000256" key="2">
    <source>
        <dbReference type="ARBA" id="ARBA00022676"/>
    </source>
</evidence>
<name>A0A2T4UNC5_9ACTN</name>
<sequence length="242" mass="26294">MPALPWLVLPTFNEAENVERIVLAAHAVLSACAPDGFRILVVDDSSPDGTGAIADRLAAAHAEVEVLHRTERDGLGPAYLAGFAHALERGAAYVFEMDADFSHAPADLARLLAAVRDGGADVALGSRYVPGGSVTDWGLVRKVVSRGGSWYARRVLGLAVRDLTGGFKCFRREVLEAIDLPTVRSHGYAFQVELTYRAVQQGFTVTEVPIVFRDRELGQSKMSPTIAVEAMWLVPQLRRRGR</sequence>
<dbReference type="CDD" id="cd06442">
    <property type="entry name" value="DPM1_like"/>
    <property type="match status" value="1"/>
</dbReference>
<dbReference type="Pfam" id="PF00535">
    <property type="entry name" value="Glycos_transf_2"/>
    <property type="match status" value="1"/>
</dbReference>
<keyword evidence="2 5" id="KW-0328">Glycosyltransferase</keyword>
<dbReference type="AlphaFoldDB" id="A0A2T4UNC5"/>
<dbReference type="GO" id="GO:0009247">
    <property type="term" value="P:glycolipid biosynthetic process"/>
    <property type="evidence" value="ECO:0007669"/>
    <property type="project" value="TreeGrafter"/>
</dbReference>
<dbReference type="InterPro" id="IPR029044">
    <property type="entry name" value="Nucleotide-diphossugar_trans"/>
</dbReference>
<gene>
    <name evidence="5" type="ORF">C7Y72_06780</name>
</gene>
<dbReference type="PANTHER" id="PTHR43398">
    <property type="entry name" value="DOLICHOL-PHOSPHATE MANNOSYLTRANSFERASE SUBUNIT 1"/>
    <property type="match status" value="1"/>
</dbReference>
<dbReference type="Gene3D" id="3.90.550.10">
    <property type="entry name" value="Spore Coat Polysaccharide Biosynthesis Protein SpsA, Chain A"/>
    <property type="match status" value="1"/>
</dbReference>
<accession>A0A2T4UNC5</accession>
<protein>
    <submittedName>
        <fullName evidence="5">Dolichyl-phosphate beta-D-mannosyltransferase</fullName>
    </submittedName>
</protein>